<feature type="region of interest" description="Disordered" evidence="1">
    <location>
        <begin position="48"/>
        <end position="118"/>
    </location>
</feature>
<feature type="region of interest" description="Disordered" evidence="1">
    <location>
        <begin position="131"/>
        <end position="239"/>
    </location>
</feature>
<protein>
    <submittedName>
        <fullName evidence="2">Uncharacterized protein</fullName>
    </submittedName>
</protein>
<feature type="compositionally biased region" description="Basic and acidic residues" evidence="1">
    <location>
        <begin position="97"/>
        <end position="118"/>
    </location>
</feature>
<organism evidence="2 3">
    <name type="scientific">Lentithecium fluviatile CBS 122367</name>
    <dbReference type="NCBI Taxonomy" id="1168545"/>
    <lineage>
        <taxon>Eukaryota</taxon>
        <taxon>Fungi</taxon>
        <taxon>Dikarya</taxon>
        <taxon>Ascomycota</taxon>
        <taxon>Pezizomycotina</taxon>
        <taxon>Dothideomycetes</taxon>
        <taxon>Pleosporomycetidae</taxon>
        <taxon>Pleosporales</taxon>
        <taxon>Massarineae</taxon>
        <taxon>Lentitheciaceae</taxon>
        <taxon>Lentithecium</taxon>
    </lineage>
</organism>
<evidence type="ECO:0000256" key="1">
    <source>
        <dbReference type="SAM" id="MobiDB-lite"/>
    </source>
</evidence>
<dbReference type="AlphaFoldDB" id="A0A6G1J789"/>
<gene>
    <name evidence="2" type="ORF">K458DRAFT_471492</name>
</gene>
<feature type="compositionally biased region" description="Basic and acidic residues" evidence="1">
    <location>
        <begin position="220"/>
        <end position="239"/>
    </location>
</feature>
<feature type="region of interest" description="Disordered" evidence="1">
    <location>
        <begin position="268"/>
        <end position="290"/>
    </location>
</feature>
<feature type="compositionally biased region" description="Basic and acidic residues" evidence="1">
    <location>
        <begin position="65"/>
        <end position="82"/>
    </location>
</feature>
<accession>A0A6G1J789</accession>
<name>A0A6G1J789_9PLEO</name>
<feature type="compositionally biased region" description="Basic and acidic residues" evidence="1">
    <location>
        <begin position="172"/>
        <end position="187"/>
    </location>
</feature>
<reference evidence="2" key="1">
    <citation type="journal article" date="2020" name="Stud. Mycol.">
        <title>101 Dothideomycetes genomes: a test case for predicting lifestyles and emergence of pathogens.</title>
        <authorList>
            <person name="Haridas S."/>
            <person name="Albert R."/>
            <person name="Binder M."/>
            <person name="Bloem J."/>
            <person name="Labutti K."/>
            <person name="Salamov A."/>
            <person name="Andreopoulos B."/>
            <person name="Baker S."/>
            <person name="Barry K."/>
            <person name="Bills G."/>
            <person name="Bluhm B."/>
            <person name="Cannon C."/>
            <person name="Castanera R."/>
            <person name="Culley D."/>
            <person name="Daum C."/>
            <person name="Ezra D."/>
            <person name="Gonzalez J."/>
            <person name="Henrissat B."/>
            <person name="Kuo A."/>
            <person name="Liang C."/>
            <person name="Lipzen A."/>
            <person name="Lutzoni F."/>
            <person name="Magnuson J."/>
            <person name="Mondo S."/>
            <person name="Nolan M."/>
            <person name="Ohm R."/>
            <person name="Pangilinan J."/>
            <person name="Park H.-J."/>
            <person name="Ramirez L."/>
            <person name="Alfaro M."/>
            <person name="Sun H."/>
            <person name="Tritt A."/>
            <person name="Yoshinaga Y."/>
            <person name="Zwiers L.-H."/>
            <person name="Turgeon B."/>
            <person name="Goodwin S."/>
            <person name="Spatafora J."/>
            <person name="Crous P."/>
            <person name="Grigoriev I."/>
        </authorList>
    </citation>
    <scope>NUCLEOTIDE SEQUENCE</scope>
    <source>
        <strain evidence="2">CBS 122367</strain>
    </source>
</reference>
<feature type="region of interest" description="Disordered" evidence="1">
    <location>
        <begin position="1"/>
        <end position="30"/>
    </location>
</feature>
<feature type="compositionally biased region" description="Acidic residues" evidence="1">
    <location>
        <begin position="623"/>
        <end position="635"/>
    </location>
</feature>
<sequence length="635" mass="71466">MVKRKAETKLTPADAKRSKPSEQAVDVTRRVGLPKKHLLNINNLLTSNAKASEEKRQQKRQTIAKAEEARRAQAQLHIDEKTVQTQQTQAQQQINETPKDTRQAHAHNQMHEKEVRHAQAELQTDNNTVRTQQLQAQPSSLQSPKAQQSKAQQQTNETPKDTRQVSPQKQTNGKEARRAQDQADKKTARNQQPKDQPHVIAPVAKPQPSKKRPVPEPAPTDDHPRGAKRLRDTDVDPIRNAKVKKEDAKSLALQAIKARIQQKYTENKTATAETQKSLSTVKSLKGHRKSHNARLTAAAASAAKRNSSTHIPKPINGPKKVKYIQQSDETIPILFSNKTAHSDGTKIPDRVSWDTYIAALEALGRGLTAKAFGITGQGLNLYTDTHLGRSREVIRKGPAHIIDDVDLYMYGNRVHVSTPCGLVTVPDYLTLINVPATQKVRFNGRIPSWYKAVKERAETRKVIQKFQRTQDNEIDLSRHSAAVVYEIHLGNWNSFDQPDPYTDVKRWWALGRLGDDDCVGWFPFDHTAPKTDEEWLVKFRPFSEKGGQPDLAQLLLWKAQVWEKREEVEEKEKKEEEEEEKEQAAAKDPADSVVRATPVPDPEDSLAASKASEVNPNTRGEAVEDLVDWGDSDLD</sequence>
<feature type="compositionally biased region" description="Polar residues" evidence="1">
    <location>
        <begin position="268"/>
        <end position="282"/>
    </location>
</feature>
<dbReference type="EMBL" id="MU005577">
    <property type="protein sequence ID" value="KAF2686081.1"/>
    <property type="molecule type" value="Genomic_DNA"/>
</dbReference>
<proteinExistence type="predicted"/>
<feature type="compositionally biased region" description="Low complexity" evidence="1">
    <location>
        <begin position="132"/>
        <end position="154"/>
    </location>
</feature>
<dbReference type="OrthoDB" id="3800937at2759"/>
<feature type="compositionally biased region" description="Basic and acidic residues" evidence="1">
    <location>
        <begin position="1"/>
        <end position="20"/>
    </location>
</feature>
<feature type="compositionally biased region" description="Low complexity" evidence="1">
    <location>
        <begin position="83"/>
        <end position="93"/>
    </location>
</feature>
<dbReference type="Proteomes" id="UP000799291">
    <property type="component" value="Unassembled WGS sequence"/>
</dbReference>
<evidence type="ECO:0000313" key="2">
    <source>
        <dbReference type="EMBL" id="KAF2686081.1"/>
    </source>
</evidence>
<feature type="region of interest" description="Disordered" evidence="1">
    <location>
        <begin position="569"/>
        <end position="635"/>
    </location>
</feature>
<evidence type="ECO:0000313" key="3">
    <source>
        <dbReference type="Proteomes" id="UP000799291"/>
    </source>
</evidence>
<keyword evidence="3" id="KW-1185">Reference proteome</keyword>